<proteinExistence type="predicted"/>
<accession>A0A3E1P6C7</accession>
<keyword evidence="3" id="KW-1185">Reference proteome</keyword>
<dbReference type="OrthoDB" id="2986269at2"/>
<gene>
    <name evidence="2" type="ORF">DXN04_10215</name>
</gene>
<dbReference type="SUPFAM" id="SSF48179">
    <property type="entry name" value="6-phosphogluconate dehydrogenase C-terminal domain-like"/>
    <property type="match status" value="1"/>
</dbReference>
<dbReference type="Proteomes" id="UP000261174">
    <property type="component" value="Unassembled WGS sequence"/>
</dbReference>
<evidence type="ECO:0000313" key="2">
    <source>
        <dbReference type="EMBL" id="RFM35735.1"/>
    </source>
</evidence>
<dbReference type="RefSeq" id="WP_116853219.1">
    <property type="nucleotide sequence ID" value="NZ_QTJV01000002.1"/>
</dbReference>
<dbReference type="GO" id="GO:0006631">
    <property type="term" value="P:fatty acid metabolic process"/>
    <property type="evidence" value="ECO:0007669"/>
    <property type="project" value="InterPro"/>
</dbReference>
<dbReference type="Gene3D" id="1.10.1040.10">
    <property type="entry name" value="N-(1-d-carboxylethyl)-l-norvaline Dehydrogenase, domain 2"/>
    <property type="match status" value="1"/>
</dbReference>
<feature type="domain" description="3-hydroxyacyl-CoA dehydrogenase C-terminal" evidence="1">
    <location>
        <begin position="134"/>
        <end position="212"/>
    </location>
</feature>
<dbReference type="InterPro" id="IPR006108">
    <property type="entry name" value="3HC_DH_C"/>
</dbReference>
<protein>
    <submittedName>
        <fullName evidence="2">3-hydroxyacyl-CoA dehydrogenase</fullName>
    </submittedName>
</protein>
<dbReference type="AlphaFoldDB" id="A0A3E1P6C7"/>
<name>A0A3E1P6C7_9BACT</name>
<organism evidence="2 3">
    <name type="scientific">Chitinophaga silvisoli</name>
    <dbReference type="NCBI Taxonomy" id="2291814"/>
    <lineage>
        <taxon>Bacteria</taxon>
        <taxon>Pseudomonadati</taxon>
        <taxon>Bacteroidota</taxon>
        <taxon>Chitinophagia</taxon>
        <taxon>Chitinophagales</taxon>
        <taxon>Chitinophagaceae</taxon>
        <taxon>Chitinophaga</taxon>
    </lineage>
</organism>
<sequence length="217" mass="23831">MNILVIGDEQNFTALQRKGGLASHIVERADSLKGAEALQNRDLVIDLQFDGHPENAAIYAQYAAIPVLAGVVKTSLQAVKDTYSCALIGCNWLPGFIDMPVTEISLLEEAQKPVLTAIMQQLGWEYELVQDAVGMVTPRVVCMIINEAYMAAETDTASREDIDVAMKLGTNYPMGPFEWSKKIGIRQVYEVLAAVHAATGNERYIISELLKKEATNN</sequence>
<dbReference type="EMBL" id="QTJV01000002">
    <property type="protein sequence ID" value="RFM35735.1"/>
    <property type="molecule type" value="Genomic_DNA"/>
</dbReference>
<dbReference type="Pfam" id="PF00725">
    <property type="entry name" value="3HCDH"/>
    <property type="match status" value="1"/>
</dbReference>
<dbReference type="PANTHER" id="PTHR48075:SF5">
    <property type="entry name" value="3-HYDROXYBUTYRYL-COA DEHYDROGENASE"/>
    <property type="match status" value="1"/>
</dbReference>
<dbReference type="GO" id="GO:0016616">
    <property type="term" value="F:oxidoreductase activity, acting on the CH-OH group of donors, NAD or NADP as acceptor"/>
    <property type="evidence" value="ECO:0007669"/>
    <property type="project" value="InterPro"/>
</dbReference>
<evidence type="ECO:0000259" key="1">
    <source>
        <dbReference type="Pfam" id="PF00725"/>
    </source>
</evidence>
<evidence type="ECO:0000313" key="3">
    <source>
        <dbReference type="Proteomes" id="UP000261174"/>
    </source>
</evidence>
<reference evidence="2 3" key="1">
    <citation type="submission" date="2018-08" db="EMBL/GenBank/DDBJ databases">
        <title>Chitinophaga sp. K20C18050901, a novel bacterium isolated from forest soil.</title>
        <authorList>
            <person name="Wang C."/>
        </authorList>
    </citation>
    <scope>NUCLEOTIDE SEQUENCE [LARGE SCALE GENOMIC DNA]</scope>
    <source>
        <strain evidence="2 3">K20C18050901</strain>
    </source>
</reference>
<dbReference type="PANTHER" id="PTHR48075">
    <property type="entry name" value="3-HYDROXYACYL-COA DEHYDROGENASE FAMILY PROTEIN"/>
    <property type="match status" value="1"/>
</dbReference>
<dbReference type="InterPro" id="IPR013328">
    <property type="entry name" value="6PGD_dom2"/>
</dbReference>
<dbReference type="InterPro" id="IPR008927">
    <property type="entry name" value="6-PGluconate_DH-like_C_sf"/>
</dbReference>
<comment type="caution">
    <text evidence="2">The sequence shown here is derived from an EMBL/GenBank/DDBJ whole genome shotgun (WGS) entry which is preliminary data.</text>
</comment>